<dbReference type="PANTHER" id="PTHR35714:SF1">
    <property type="entry name" value="OS02G0715300 PROTEIN"/>
    <property type="match status" value="1"/>
</dbReference>
<keyword evidence="5" id="KW-1185">Reference proteome</keyword>
<gene>
    <name evidence="2" type="ORF">CDL15_Pgr019792</name>
    <name evidence="3" type="ORF">CRG98_013082</name>
</gene>
<evidence type="ECO:0000313" key="5">
    <source>
        <dbReference type="Proteomes" id="UP000233551"/>
    </source>
</evidence>
<dbReference type="Proteomes" id="UP000233551">
    <property type="component" value="Unassembled WGS sequence"/>
</dbReference>
<organism evidence="2 4">
    <name type="scientific">Punica granatum</name>
    <name type="common">Pomegranate</name>
    <dbReference type="NCBI Taxonomy" id="22663"/>
    <lineage>
        <taxon>Eukaryota</taxon>
        <taxon>Viridiplantae</taxon>
        <taxon>Streptophyta</taxon>
        <taxon>Embryophyta</taxon>
        <taxon>Tracheophyta</taxon>
        <taxon>Spermatophyta</taxon>
        <taxon>Magnoliopsida</taxon>
        <taxon>eudicotyledons</taxon>
        <taxon>Gunneridae</taxon>
        <taxon>Pentapetalae</taxon>
        <taxon>rosids</taxon>
        <taxon>malvids</taxon>
        <taxon>Myrtales</taxon>
        <taxon>Lythraceae</taxon>
        <taxon>Punica</taxon>
    </lineage>
</organism>
<dbReference type="PANTHER" id="PTHR35714">
    <property type="entry name" value="OS02G0715300 PROTEIN"/>
    <property type="match status" value="1"/>
</dbReference>
<dbReference type="Proteomes" id="UP000197138">
    <property type="component" value="Unassembled WGS sequence"/>
</dbReference>
<dbReference type="GeneID" id="116197047"/>
<reference evidence="4" key="1">
    <citation type="journal article" date="2017" name="Plant J.">
        <title>The pomegranate (Punica granatum L.) genome and the genomics of punicalagin biosynthesis.</title>
        <authorList>
            <person name="Qin G."/>
            <person name="Xu C."/>
            <person name="Ming R."/>
            <person name="Tang H."/>
            <person name="Guyot R."/>
            <person name="Kramer E.M."/>
            <person name="Hu Y."/>
            <person name="Yi X."/>
            <person name="Qi Y."/>
            <person name="Xu X."/>
            <person name="Gao Z."/>
            <person name="Pan H."/>
            <person name="Jian J."/>
            <person name="Tian Y."/>
            <person name="Yue Z."/>
            <person name="Xu Y."/>
        </authorList>
    </citation>
    <scope>NUCLEOTIDE SEQUENCE [LARGE SCALE GENOMIC DNA]</scope>
    <source>
        <strain evidence="4">cv. Dabenzi</strain>
    </source>
</reference>
<reference evidence="2" key="2">
    <citation type="submission" date="2017-06" db="EMBL/GenBank/DDBJ databases">
        <title>The pomegranate genome and the genomics of punicalagin biosynthesis.</title>
        <authorList>
            <person name="Xu C."/>
        </authorList>
    </citation>
    <scope>NUCLEOTIDE SEQUENCE [LARGE SCALE GENOMIC DNA]</scope>
    <source>
        <tissue evidence="2">Fresh leaf</tissue>
    </source>
</reference>
<proteinExistence type="predicted"/>
<dbReference type="EMBL" id="MTKT01002229">
    <property type="protein sequence ID" value="OWM80512.1"/>
    <property type="molecule type" value="Genomic_DNA"/>
</dbReference>
<evidence type="ECO:0000313" key="2">
    <source>
        <dbReference type="EMBL" id="OWM80512.1"/>
    </source>
</evidence>
<name>A0A218X807_PUNGR</name>
<dbReference type="OrthoDB" id="760044at2759"/>
<evidence type="ECO:0000256" key="1">
    <source>
        <dbReference type="SAM" id="MobiDB-lite"/>
    </source>
</evidence>
<feature type="region of interest" description="Disordered" evidence="1">
    <location>
        <begin position="19"/>
        <end position="40"/>
    </location>
</feature>
<evidence type="ECO:0000313" key="4">
    <source>
        <dbReference type="Proteomes" id="UP000197138"/>
    </source>
</evidence>
<accession>A0A218X807</accession>
<dbReference type="EMBL" id="PGOL01000672">
    <property type="protein sequence ID" value="PKI66518.1"/>
    <property type="molecule type" value="Genomic_DNA"/>
</dbReference>
<reference evidence="3 5" key="3">
    <citation type="submission" date="2017-11" db="EMBL/GenBank/DDBJ databases">
        <title>De-novo sequencing of pomegranate (Punica granatum L.) genome.</title>
        <authorList>
            <person name="Akparov Z."/>
            <person name="Amiraslanov A."/>
            <person name="Hajiyeva S."/>
            <person name="Abbasov M."/>
            <person name="Kaur K."/>
            <person name="Hamwieh A."/>
            <person name="Solovyev V."/>
            <person name="Salamov A."/>
            <person name="Braich B."/>
            <person name="Kosarev P."/>
            <person name="Mahmoud A."/>
            <person name="Hajiyev E."/>
            <person name="Babayeva S."/>
            <person name="Izzatullayeva V."/>
            <person name="Mammadov A."/>
            <person name="Mammadov A."/>
            <person name="Sharifova S."/>
            <person name="Ojaghi J."/>
            <person name="Eynullazada K."/>
            <person name="Bayramov B."/>
            <person name="Abdulazimova A."/>
            <person name="Shahmuradov I."/>
        </authorList>
    </citation>
    <scope>NUCLEOTIDE SEQUENCE [LARGE SCALE GENOMIC DNA]</scope>
    <source>
        <strain evidence="3">AG2017</strain>
        <strain evidence="5">cv. AG2017</strain>
        <tissue evidence="3">Leaf</tissue>
    </source>
</reference>
<dbReference type="AlphaFoldDB" id="A0A218X807"/>
<protein>
    <submittedName>
        <fullName evidence="2">Uncharacterized protein</fullName>
    </submittedName>
</protein>
<sequence length="169" mass="18671">MSSSSIISQTLHRKRPTFSFTTSAPSLPLSSTDSSSSSSASAGLRRRLSSISFSLPAASSSASWALQRSKSLPAIGAQTCSSVKRWWDSAWAWVLSRKPAFAKDLEMNEEETKLVGSSGRGSWRHVFYKARAELRKLVGSDHVGLPQTCRYDSFNYSKNFDDGRPRFHS</sequence>
<comment type="caution">
    <text evidence="2">The sequence shown here is derived from an EMBL/GenBank/DDBJ whole genome shotgun (WGS) entry which is preliminary data.</text>
</comment>
<dbReference type="STRING" id="22663.A0A218X807"/>
<evidence type="ECO:0000313" key="3">
    <source>
        <dbReference type="EMBL" id="PKI66518.1"/>
    </source>
</evidence>